<protein>
    <submittedName>
        <fullName evidence="1">UV protection and mutation protein</fullName>
    </submittedName>
</protein>
<feature type="non-terminal residue" evidence="1">
    <location>
        <position position="1"/>
    </location>
</feature>
<name>A0ABD4KUJ8_VIBAN</name>
<sequence>IHIPEGTELEIFGVVTNVVRNMRRKS</sequence>
<dbReference type="AlphaFoldDB" id="A0ABD4KUJ8"/>
<organism evidence="1 2">
    <name type="scientific">Vibrio anguillarum</name>
    <name type="common">Listonella anguillarum</name>
    <dbReference type="NCBI Taxonomy" id="55601"/>
    <lineage>
        <taxon>Bacteria</taxon>
        <taxon>Pseudomonadati</taxon>
        <taxon>Pseudomonadota</taxon>
        <taxon>Gammaproteobacteria</taxon>
        <taxon>Vibrionales</taxon>
        <taxon>Vibrionaceae</taxon>
        <taxon>Vibrio</taxon>
    </lineage>
</organism>
<evidence type="ECO:0000313" key="2">
    <source>
        <dbReference type="Proteomes" id="UP000722957"/>
    </source>
</evidence>
<evidence type="ECO:0000313" key="1">
    <source>
        <dbReference type="EMBL" id="MBF4275208.1"/>
    </source>
</evidence>
<proteinExistence type="predicted"/>
<dbReference type="EMBL" id="RDOM01000968">
    <property type="protein sequence ID" value="MBF4275208.1"/>
    <property type="molecule type" value="Genomic_DNA"/>
</dbReference>
<gene>
    <name evidence="1" type="ORF">EAY07_25000</name>
</gene>
<accession>A0ABD4KUJ8</accession>
<reference evidence="1 2" key="1">
    <citation type="journal article" date="2021" name="PeerJ">
        <title>Analysis of 44 Vibrio anguillarum genomes reveals high genetic diversity.</title>
        <authorList>
            <person name="Hansen M.J."/>
            <person name="Dalsgaard I."/>
        </authorList>
    </citation>
    <scope>NUCLEOTIDE SEQUENCE [LARGE SCALE GENOMIC DNA]</scope>
    <source>
        <strain evidence="1 2">17-16730-2A</strain>
    </source>
</reference>
<comment type="caution">
    <text evidence="1">The sequence shown here is derived from an EMBL/GenBank/DDBJ whole genome shotgun (WGS) entry which is preliminary data.</text>
</comment>
<dbReference type="Proteomes" id="UP000722957">
    <property type="component" value="Unassembled WGS sequence"/>
</dbReference>